<dbReference type="GO" id="GO:0034058">
    <property type="term" value="P:endosomal vesicle fusion"/>
    <property type="evidence" value="ECO:0007669"/>
    <property type="project" value="TreeGrafter"/>
</dbReference>
<dbReference type="PANTHER" id="PTHR12616">
    <property type="entry name" value="VACUOLAR PROTEIN SORTING VPS41"/>
    <property type="match status" value="1"/>
</dbReference>
<proteinExistence type="predicted"/>
<dbReference type="Gene3D" id="2.130.10.10">
    <property type="entry name" value="YVTN repeat-like/Quinoprotein amine dehydrogenase"/>
    <property type="match status" value="1"/>
</dbReference>
<dbReference type="GO" id="GO:0006623">
    <property type="term" value="P:protein targeting to vacuole"/>
    <property type="evidence" value="ECO:0007669"/>
    <property type="project" value="InterPro"/>
</dbReference>
<gene>
    <name evidence="5" type="ORF">CANCADRAFT_29674</name>
</gene>
<dbReference type="GO" id="GO:0030897">
    <property type="term" value="C:HOPS complex"/>
    <property type="evidence" value="ECO:0007669"/>
    <property type="project" value="TreeGrafter"/>
</dbReference>
<dbReference type="AlphaFoldDB" id="A0A1E4T9F1"/>
<dbReference type="InterPro" id="IPR036322">
    <property type="entry name" value="WD40_repeat_dom_sf"/>
</dbReference>
<accession>A0A1E4T9F1</accession>
<dbReference type="SMART" id="SM00320">
    <property type="entry name" value="WD40"/>
    <property type="match status" value="1"/>
</dbReference>
<dbReference type="OrthoDB" id="244107at2759"/>
<keyword evidence="6" id="KW-1185">Reference proteome</keyword>
<dbReference type="InterPro" id="IPR001680">
    <property type="entry name" value="WD40_rpt"/>
</dbReference>
<dbReference type="GO" id="GO:0009267">
    <property type="term" value="P:cellular response to starvation"/>
    <property type="evidence" value="ECO:0007669"/>
    <property type="project" value="TreeGrafter"/>
</dbReference>
<dbReference type="SUPFAM" id="SSF50978">
    <property type="entry name" value="WD40 repeat-like"/>
    <property type="match status" value="1"/>
</dbReference>
<evidence type="ECO:0000313" key="6">
    <source>
        <dbReference type="Proteomes" id="UP000095023"/>
    </source>
</evidence>
<dbReference type="Proteomes" id="UP000095023">
    <property type="component" value="Unassembled WGS sequence"/>
</dbReference>
<keyword evidence="1" id="KW-0813">Transport</keyword>
<dbReference type="GO" id="GO:0098588">
    <property type="term" value="C:bounding membrane of organelle"/>
    <property type="evidence" value="ECO:0007669"/>
    <property type="project" value="UniProtKB-ARBA"/>
</dbReference>
<reference evidence="6" key="1">
    <citation type="submission" date="2016-02" db="EMBL/GenBank/DDBJ databases">
        <title>Comparative genomics of biotechnologically important yeasts.</title>
        <authorList>
            <consortium name="DOE Joint Genome Institute"/>
            <person name="Riley R."/>
            <person name="Haridas S."/>
            <person name="Wolfe K.H."/>
            <person name="Lopes M.R."/>
            <person name="Hittinger C.T."/>
            <person name="Goker M."/>
            <person name="Salamov A."/>
            <person name="Wisecaver J."/>
            <person name="Long T.M."/>
            <person name="Aerts A.L."/>
            <person name="Barry K."/>
            <person name="Choi C."/>
            <person name="Clum A."/>
            <person name="Coughlan A.Y."/>
            <person name="Deshpande S."/>
            <person name="Douglass A.P."/>
            <person name="Hanson S.J."/>
            <person name="Klenk H.-P."/>
            <person name="Labutti K."/>
            <person name="Lapidus A."/>
            <person name="Lindquist E."/>
            <person name="Lipzen A."/>
            <person name="Meier-Kolthoff J.P."/>
            <person name="Ohm R.A."/>
            <person name="Otillar R.P."/>
            <person name="Pangilinan J."/>
            <person name="Peng Y."/>
            <person name="Rokas A."/>
            <person name="Rosa C.A."/>
            <person name="Scheuner C."/>
            <person name="Sibirny A.A."/>
            <person name="Slot J.C."/>
            <person name="Stielow J.B."/>
            <person name="Sun H."/>
            <person name="Kurtzman C.P."/>
            <person name="Blackwell M."/>
            <person name="Jeffries T.W."/>
            <person name="Grigoriev I.V."/>
        </authorList>
    </citation>
    <scope>NUCLEOTIDE SEQUENCE [LARGE SCALE GENOMIC DNA]</scope>
    <source>
        <strain evidence="6">NRRL Y-17796</strain>
    </source>
</reference>
<evidence type="ECO:0000256" key="2">
    <source>
        <dbReference type="ARBA" id="ARBA00022927"/>
    </source>
</evidence>
<dbReference type="EMBL" id="KV453844">
    <property type="protein sequence ID" value="ODV88380.1"/>
    <property type="molecule type" value="Genomic_DNA"/>
</dbReference>
<dbReference type="PANTHER" id="PTHR12616:SF1">
    <property type="entry name" value="VACUOLAR PROTEIN SORTING-ASSOCIATED PROTEIN 41 HOMOLOG"/>
    <property type="match status" value="1"/>
</dbReference>
<dbReference type="Pfam" id="PF23556">
    <property type="entry name" value="TPR_Vps41"/>
    <property type="match status" value="1"/>
</dbReference>
<dbReference type="InterPro" id="IPR057780">
    <property type="entry name" value="Beta-prop_Vps41"/>
</dbReference>
<evidence type="ECO:0000259" key="4">
    <source>
        <dbReference type="Pfam" id="PF23411"/>
    </source>
</evidence>
<dbReference type="InterPro" id="IPR011990">
    <property type="entry name" value="TPR-like_helical_dom_sf"/>
</dbReference>
<protein>
    <recommendedName>
        <fullName evidence="4">Vps41 beta-propeller domain-containing protein</fullName>
    </recommendedName>
</protein>
<evidence type="ECO:0000256" key="1">
    <source>
        <dbReference type="ARBA" id="ARBA00022448"/>
    </source>
</evidence>
<name>A0A1E4T9F1_9ASCO</name>
<dbReference type="InterPro" id="IPR000547">
    <property type="entry name" value="Clathrin_H-chain/VPS_repeat"/>
</dbReference>
<dbReference type="InterPro" id="IPR015943">
    <property type="entry name" value="WD40/YVTN_repeat-like_dom_sf"/>
</dbReference>
<dbReference type="GO" id="GO:0016236">
    <property type="term" value="P:macroautophagy"/>
    <property type="evidence" value="ECO:0007669"/>
    <property type="project" value="TreeGrafter"/>
</dbReference>
<feature type="repeat" description="CHCR" evidence="3">
    <location>
        <begin position="621"/>
        <end position="791"/>
    </location>
</feature>
<sequence length="935" mass="104149">MDSDTSSSISEEDEPRLQYSRITELPPSLFGSDPLATVASHSATLAFASHGGTVYLTDSQLKLTRSYRAHTASVLALSFSGDGTHIGSASLDGRVIISSVADDSDTSGSDFSRPIHALALDPAYQSTRSFISGGSAGKLVLSERGWFGNRIDTILYEGDSTITALSWRSELVIWTCEPGIHVMHVPTRKYICKIAWPKADLANGESYISPELYKPRIFWPSSDHIIIGWGPNIWVLRIEGTEPKPVVDNTSIYQKLPGFQGSVKSRSIRPAIVLATLELSDGIVSGVLPFGPDLLIALVYVTENGRPVLPELRIISPYTGEETSVDQISCRGYENLGANDYHLAQWKNPEDENDISFLMLSARDSIRAKERSLHDRYEWFLERKRFEEAWAIGSEILTDNELIAFLRQWVNSLIDSEPAMAAVVVRRVLTHLVPDLVVEQSTVGTNADDDDAIVSEKVNTVRNEWKSMVKLFTNKKIPCSIIHLVPVHEPLLDSEVYTALLQDSITQFMSSKDEEDWNRIVQALHVWPTSSYKVKDVSTSLENVLSAKDDLLSEDNTTHLQRILVDLYLDIGSPSSALPHLLELKDESAVEIISSNHLLSSLGNHIPSVFSIALTEDEKQCLSTSHTITDNERADIIEKVSSLIHLFAAGITELPMKNVIRSLKESSFHFLLYLYMIEVEKLNAEAINQHSNDFIEILSVYDRPRLSAFLSNPESTYSIEKALEICEAKGFDNELIEILGRTGENRRALKLILNKLKDLSKAVAFCQAQNDRELWEDFVKFALENETSLNVVIEASDAAEAGISGIDILKRIEKPLALEKICDSLLALFARREKVKRIVSNGLRLSSWEAEIYTAQLRQGRQRAVRFNNKNLNSNGVTVKFLSGESTSEEDLLGDQASKIIRPANGIYSTGQKITHAAYIREMLKNRDAVVSDIS</sequence>
<evidence type="ECO:0000256" key="3">
    <source>
        <dbReference type="PROSITE-ProRule" id="PRU01006"/>
    </source>
</evidence>
<dbReference type="Pfam" id="PF23411">
    <property type="entry name" value="Beta-prop_Vps41"/>
    <property type="match status" value="1"/>
</dbReference>
<evidence type="ECO:0000313" key="5">
    <source>
        <dbReference type="EMBL" id="ODV88380.1"/>
    </source>
</evidence>
<dbReference type="Gene3D" id="1.25.40.10">
    <property type="entry name" value="Tetratricopeptide repeat domain"/>
    <property type="match status" value="1"/>
</dbReference>
<keyword evidence="2" id="KW-0653">Protein transport</keyword>
<dbReference type="InterPro" id="IPR045111">
    <property type="entry name" value="Vps41/Vps8"/>
</dbReference>
<dbReference type="SMART" id="SM00299">
    <property type="entry name" value="CLH"/>
    <property type="match status" value="1"/>
</dbReference>
<organism evidence="5 6">
    <name type="scientific">Tortispora caseinolytica NRRL Y-17796</name>
    <dbReference type="NCBI Taxonomy" id="767744"/>
    <lineage>
        <taxon>Eukaryota</taxon>
        <taxon>Fungi</taxon>
        <taxon>Dikarya</taxon>
        <taxon>Ascomycota</taxon>
        <taxon>Saccharomycotina</taxon>
        <taxon>Trigonopsidomycetes</taxon>
        <taxon>Trigonopsidales</taxon>
        <taxon>Trigonopsidaceae</taxon>
        <taxon>Tortispora</taxon>
    </lineage>
</organism>
<feature type="domain" description="Vps41 beta-propeller" evidence="4">
    <location>
        <begin position="17"/>
        <end position="370"/>
    </location>
</feature>
<dbReference type="GO" id="GO:0005770">
    <property type="term" value="C:late endosome"/>
    <property type="evidence" value="ECO:0007669"/>
    <property type="project" value="TreeGrafter"/>
</dbReference>
<dbReference type="PROSITE" id="PS50236">
    <property type="entry name" value="CHCR"/>
    <property type="match status" value="1"/>
</dbReference>